<proteinExistence type="predicted"/>
<feature type="signal peptide" evidence="1">
    <location>
        <begin position="1"/>
        <end position="21"/>
    </location>
</feature>
<dbReference type="OrthoDB" id="5817207at2759"/>
<sequence>MRLLFILFLLIVAFDVQFVHTFSWKFGERLDEPVLMLRDLRAKEISPPSYMKRFESDTNEQLLRYILHPKMLRRHDLSNALFYQPLWKMR</sequence>
<organism evidence="4">
    <name type="scientific">Onchocerca ochengi</name>
    <name type="common">Filarial nematode worm</name>
    <dbReference type="NCBI Taxonomy" id="42157"/>
    <lineage>
        <taxon>Eukaryota</taxon>
        <taxon>Metazoa</taxon>
        <taxon>Ecdysozoa</taxon>
        <taxon>Nematoda</taxon>
        <taxon>Chromadorea</taxon>
        <taxon>Rhabditida</taxon>
        <taxon>Spirurina</taxon>
        <taxon>Spiruromorpha</taxon>
        <taxon>Filarioidea</taxon>
        <taxon>Onchocercidae</taxon>
        <taxon>Onchocerca</taxon>
    </lineage>
</organism>
<feature type="chain" id="PRO_5043137276" evidence="1">
    <location>
        <begin position="22"/>
        <end position="90"/>
    </location>
</feature>
<keyword evidence="1" id="KW-0732">Signal</keyword>
<dbReference type="AlphaFoldDB" id="A0A182E0W4"/>
<dbReference type="Proteomes" id="UP000271087">
    <property type="component" value="Unassembled WGS sequence"/>
</dbReference>
<accession>A0A182E0W4</accession>
<reference evidence="4" key="1">
    <citation type="submission" date="2016-06" db="UniProtKB">
        <authorList>
            <consortium name="WormBaseParasite"/>
        </authorList>
    </citation>
    <scope>IDENTIFICATION</scope>
</reference>
<protein>
    <submittedName>
        <fullName evidence="2 4">Uncharacterized protein</fullName>
    </submittedName>
</protein>
<evidence type="ECO:0000313" key="4">
    <source>
        <dbReference type="WBParaSite" id="nOo.2.0.1.t01595-RA"/>
    </source>
</evidence>
<name>A0A182E0W4_ONCOC</name>
<gene>
    <name evidence="2" type="ORF">NOO_LOCUS1595</name>
</gene>
<keyword evidence="3" id="KW-1185">Reference proteome</keyword>
<reference evidence="2 3" key="2">
    <citation type="submission" date="2018-08" db="EMBL/GenBank/DDBJ databases">
        <authorList>
            <person name="Laetsch R D."/>
            <person name="Stevens L."/>
            <person name="Kumar S."/>
            <person name="Blaxter L. M."/>
        </authorList>
    </citation>
    <scope>NUCLEOTIDE SEQUENCE [LARGE SCALE GENOMIC DNA]</scope>
</reference>
<evidence type="ECO:0000313" key="3">
    <source>
        <dbReference type="Proteomes" id="UP000271087"/>
    </source>
</evidence>
<dbReference type="EMBL" id="UYRW01000209">
    <property type="protein sequence ID" value="VDK64510.1"/>
    <property type="molecule type" value="Genomic_DNA"/>
</dbReference>
<evidence type="ECO:0000256" key="1">
    <source>
        <dbReference type="SAM" id="SignalP"/>
    </source>
</evidence>
<dbReference type="WBParaSite" id="nOo.2.0.1.t01595-RA">
    <property type="protein sequence ID" value="nOo.2.0.1.t01595-RA"/>
    <property type="gene ID" value="nOo.2.0.1.g01595"/>
</dbReference>
<evidence type="ECO:0000313" key="2">
    <source>
        <dbReference type="EMBL" id="VDK64510.1"/>
    </source>
</evidence>